<evidence type="ECO:0000313" key="10">
    <source>
        <dbReference type="EMBL" id="MFC5519528.1"/>
    </source>
</evidence>
<dbReference type="SUPFAM" id="SSF161098">
    <property type="entry name" value="MetI-like"/>
    <property type="match status" value="1"/>
</dbReference>
<evidence type="ECO:0000256" key="5">
    <source>
        <dbReference type="ARBA" id="ARBA00022692"/>
    </source>
</evidence>
<evidence type="ECO:0000256" key="2">
    <source>
        <dbReference type="ARBA" id="ARBA00007069"/>
    </source>
</evidence>
<keyword evidence="7 8" id="KW-0472">Membrane</keyword>
<dbReference type="PROSITE" id="PS50928">
    <property type="entry name" value="ABC_TM1"/>
    <property type="match status" value="1"/>
</dbReference>
<dbReference type="InterPro" id="IPR000515">
    <property type="entry name" value="MetI-like"/>
</dbReference>
<feature type="transmembrane region" description="Helical" evidence="8">
    <location>
        <begin position="233"/>
        <end position="253"/>
    </location>
</feature>
<comment type="caution">
    <text evidence="10">The sequence shown here is derived from an EMBL/GenBank/DDBJ whole genome shotgun (WGS) entry which is preliminary data.</text>
</comment>
<evidence type="ECO:0000256" key="3">
    <source>
        <dbReference type="ARBA" id="ARBA00022448"/>
    </source>
</evidence>
<comment type="subcellular location">
    <subcellularLocation>
        <location evidence="1">Cell membrane</location>
        <topology evidence="1">Multi-pass membrane protein</topology>
    </subcellularLocation>
</comment>
<dbReference type="Proteomes" id="UP001596084">
    <property type="component" value="Unassembled WGS sequence"/>
</dbReference>
<feature type="transmembrane region" description="Helical" evidence="8">
    <location>
        <begin position="134"/>
        <end position="156"/>
    </location>
</feature>
<feature type="transmembrane region" description="Helical" evidence="8">
    <location>
        <begin position="42"/>
        <end position="72"/>
    </location>
</feature>
<dbReference type="RefSeq" id="WP_169804357.1">
    <property type="nucleotide sequence ID" value="NZ_JBHSMX010000003.1"/>
</dbReference>
<dbReference type="Gene3D" id="1.10.3720.10">
    <property type="entry name" value="MetI-like"/>
    <property type="match status" value="1"/>
</dbReference>
<dbReference type="EMBL" id="JBHSMX010000003">
    <property type="protein sequence ID" value="MFC5519528.1"/>
    <property type="molecule type" value="Genomic_DNA"/>
</dbReference>
<dbReference type="InterPro" id="IPR035906">
    <property type="entry name" value="MetI-like_sf"/>
</dbReference>
<sequence length="267" mass="28893">MLPLLVFVVVVFDLPVLRMLSLSFQSDAGVWGAYQELFSSSAYLLVILNTFKMALATALACGVFGYVLAYWIYTLQAARLRTAVLALVGLSFWISILVRTYAWIVVLGNNGIVNRLLLDLGLVESPLPLIYNELGVLVGTVNLLLPLVVLPLYANMSGVDRRLTQAARSLGAGEARVFWTVFFPLTLPALLAGTMLVFILTLGFLVTPAILGGNRVPMIATVLDSLINVLSDWQLAAALSSILLLMTLGFYMVHKQLTSASQAGGRA</sequence>
<keyword evidence="4" id="KW-1003">Cell membrane</keyword>
<organism evidence="10 11">
    <name type="scientific">Polaromonas jejuensis</name>
    <dbReference type="NCBI Taxonomy" id="457502"/>
    <lineage>
        <taxon>Bacteria</taxon>
        <taxon>Pseudomonadati</taxon>
        <taxon>Pseudomonadota</taxon>
        <taxon>Betaproteobacteria</taxon>
        <taxon>Burkholderiales</taxon>
        <taxon>Comamonadaceae</taxon>
        <taxon>Polaromonas</taxon>
    </lineage>
</organism>
<name>A0ABW0Q4D0_9BURK</name>
<dbReference type="CDD" id="cd06261">
    <property type="entry name" value="TM_PBP2"/>
    <property type="match status" value="1"/>
</dbReference>
<keyword evidence="5 8" id="KW-0812">Transmembrane</keyword>
<reference evidence="11" key="1">
    <citation type="journal article" date="2019" name="Int. J. Syst. Evol. Microbiol.">
        <title>The Global Catalogue of Microorganisms (GCM) 10K type strain sequencing project: providing services to taxonomists for standard genome sequencing and annotation.</title>
        <authorList>
            <consortium name="The Broad Institute Genomics Platform"/>
            <consortium name="The Broad Institute Genome Sequencing Center for Infectious Disease"/>
            <person name="Wu L."/>
            <person name="Ma J."/>
        </authorList>
    </citation>
    <scope>NUCLEOTIDE SEQUENCE [LARGE SCALE GENOMIC DNA]</scope>
    <source>
        <strain evidence="11">CGMCC 4.7277</strain>
    </source>
</reference>
<evidence type="ECO:0000256" key="6">
    <source>
        <dbReference type="ARBA" id="ARBA00022989"/>
    </source>
</evidence>
<evidence type="ECO:0000313" key="11">
    <source>
        <dbReference type="Proteomes" id="UP001596084"/>
    </source>
</evidence>
<dbReference type="PANTHER" id="PTHR42929:SF5">
    <property type="entry name" value="ABC TRANSPORTER PERMEASE PROTEIN"/>
    <property type="match status" value="1"/>
</dbReference>
<keyword evidence="3" id="KW-0813">Transport</keyword>
<feature type="transmembrane region" description="Helical" evidence="8">
    <location>
        <begin position="84"/>
        <end position="106"/>
    </location>
</feature>
<evidence type="ECO:0000256" key="7">
    <source>
        <dbReference type="ARBA" id="ARBA00023136"/>
    </source>
</evidence>
<feature type="transmembrane region" description="Helical" evidence="8">
    <location>
        <begin position="177"/>
        <end position="206"/>
    </location>
</feature>
<gene>
    <name evidence="10" type="ORF">ACFPP7_01185</name>
</gene>
<keyword evidence="11" id="KW-1185">Reference proteome</keyword>
<accession>A0ABW0Q4D0</accession>
<dbReference type="PANTHER" id="PTHR42929">
    <property type="entry name" value="INNER MEMBRANE ABC TRANSPORTER PERMEASE PROTEIN YDCU-RELATED-RELATED"/>
    <property type="match status" value="1"/>
</dbReference>
<proteinExistence type="inferred from homology"/>
<evidence type="ECO:0000256" key="8">
    <source>
        <dbReference type="SAM" id="Phobius"/>
    </source>
</evidence>
<keyword evidence="6 8" id="KW-1133">Transmembrane helix</keyword>
<protein>
    <submittedName>
        <fullName evidence="10">ABC transporter permease</fullName>
    </submittedName>
</protein>
<evidence type="ECO:0000256" key="4">
    <source>
        <dbReference type="ARBA" id="ARBA00022475"/>
    </source>
</evidence>
<evidence type="ECO:0000259" key="9">
    <source>
        <dbReference type="PROSITE" id="PS50928"/>
    </source>
</evidence>
<comment type="similarity">
    <text evidence="2">Belongs to the binding-protein-dependent transport system permease family. CysTW subfamily.</text>
</comment>
<evidence type="ECO:0000256" key="1">
    <source>
        <dbReference type="ARBA" id="ARBA00004651"/>
    </source>
</evidence>
<feature type="domain" description="ABC transmembrane type-1" evidence="9">
    <location>
        <begin position="47"/>
        <end position="254"/>
    </location>
</feature>